<evidence type="ECO:0000313" key="3">
    <source>
        <dbReference type="Proteomes" id="UP000095727"/>
    </source>
</evidence>
<dbReference type="Proteomes" id="UP000095727">
    <property type="component" value="Unassembled WGS sequence"/>
</dbReference>
<dbReference type="PIRSF" id="PIRSF037984">
    <property type="entry name" value="Met_synth_TM0269_prd"/>
    <property type="match status" value="1"/>
</dbReference>
<dbReference type="Pfam" id="PF02965">
    <property type="entry name" value="Met_synt_B12"/>
    <property type="match status" value="1"/>
</dbReference>
<feature type="domain" description="AdoMet activation" evidence="1">
    <location>
        <begin position="121"/>
        <end position="192"/>
    </location>
</feature>
<dbReference type="Gene3D" id="3.40.109.40">
    <property type="match status" value="1"/>
</dbReference>
<evidence type="ECO:0000259" key="1">
    <source>
        <dbReference type="Pfam" id="PF02965"/>
    </source>
</evidence>
<protein>
    <submittedName>
        <fullName evidence="2">Vitamin B12 dependent methionine synthase, activation domain</fullName>
    </submittedName>
</protein>
<reference evidence="2 3" key="1">
    <citation type="submission" date="2015-09" db="EMBL/GenBank/DDBJ databases">
        <authorList>
            <consortium name="Pathogen Informatics"/>
        </authorList>
    </citation>
    <scope>NUCLEOTIDE SEQUENCE [LARGE SCALE GENOMIC DNA]</scope>
    <source>
        <strain evidence="2 3">2789STDY5834962</strain>
    </source>
</reference>
<proteinExistence type="predicted"/>
<dbReference type="EMBL" id="CYXR01000004">
    <property type="protein sequence ID" value="CUM80972.1"/>
    <property type="molecule type" value="Genomic_DNA"/>
</dbReference>
<dbReference type="InterPro" id="IPR004223">
    <property type="entry name" value="VitB12-dep_Met_synth_activ_dom"/>
</dbReference>
<dbReference type="InterPro" id="IPR017342">
    <property type="entry name" value="S-AdoMet-dep_Met_synth_prd"/>
</dbReference>
<dbReference type="GO" id="GO:0008705">
    <property type="term" value="F:methionine synthase activity"/>
    <property type="evidence" value="ECO:0007669"/>
    <property type="project" value="InterPro"/>
</dbReference>
<dbReference type="InterPro" id="IPR037010">
    <property type="entry name" value="VitB12-dep_Met_synth_activ_sf"/>
</dbReference>
<organism evidence="2 3">
    <name type="scientific">Coprococcus comes</name>
    <dbReference type="NCBI Taxonomy" id="410072"/>
    <lineage>
        <taxon>Bacteria</taxon>
        <taxon>Bacillati</taxon>
        <taxon>Bacillota</taxon>
        <taxon>Clostridia</taxon>
        <taxon>Lachnospirales</taxon>
        <taxon>Lachnospiraceae</taxon>
        <taxon>Coprococcus</taxon>
    </lineage>
</organism>
<accession>A0A173RSM3</accession>
<dbReference type="SUPFAM" id="SSF56507">
    <property type="entry name" value="Methionine synthase activation domain-like"/>
    <property type="match status" value="1"/>
</dbReference>
<sequence length="216" mass="24258">MMTDARTKEAIRYLGYGRHAVDEQTLALIDVSFGELDQTTQAKSVYRIFDCKVTGEDQVTIGKMNIKSRSLGKNLRGCKEAVVFGATLGTSVDILMKRYSLTDMAKSVVLQACAAAYLEEYCDDLQLSIGEELKAQNKWLRPRFSPGYGDFDIHHQDDILRMLDTAKKIGLTMTDSYMLTPTKSVTAIIGISDTQEKCHIKGCEVCEKKDCIYRRN</sequence>
<dbReference type="AlphaFoldDB" id="A0A173RSM3"/>
<evidence type="ECO:0000313" key="2">
    <source>
        <dbReference type="EMBL" id="CUM80972.1"/>
    </source>
</evidence>
<name>A0A173RSM3_9FIRM</name>
<gene>
    <name evidence="2" type="ORF">ERS852574_00844</name>
</gene>